<dbReference type="AlphaFoldDB" id="A0A7Y4KYY4"/>
<protein>
    <submittedName>
        <fullName evidence="4">Uncharacterized protein</fullName>
    </submittedName>
</protein>
<comment type="caution">
    <text evidence="4">The sequence shown here is derived from an EMBL/GenBank/DDBJ whole genome shotgun (WGS) entry which is preliminary data.</text>
</comment>
<sequence length="363" mass="39666">MRRIVTAFVALLLIAPLGVPAAVARQAAPDPVWTTTPVDQRDLILTEIQGDDDALFAVTQAYAPWEGQRPGVLRKDGGKWVRLPDPDLKNYELHGLVVGSVNDVWVVGASETDQPESTPRLLHWDGKSWTVMPGPDVPYGVFGDIERGPDGSLWVTGWGQVGGRERAVVYRYADGRWQSLNVGLEDSINGNVLAVLSATDVWLGLNAGLAHWDGKIWTYVDAVPTNGLVIPLAFAADDRNNLWLTGIEHVDALGRPFVLRYDGTTWTRVEVGPTTGSFKDIAIWNGQPIAVGERLKMDGRYIHSYPIAFRFDGAKFVETSIPVSPSTEGALRSLVSTATRLWTSGHTTSPDNPRYNPLAAFTS</sequence>
<proteinExistence type="predicted"/>
<evidence type="ECO:0000256" key="1">
    <source>
        <dbReference type="SAM" id="MobiDB-lite"/>
    </source>
</evidence>
<feature type="chain" id="PRO_5044130750" evidence="2">
    <location>
        <begin position="22"/>
        <end position="363"/>
    </location>
</feature>
<name>A0A7Y4KYY4_9ACTN</name>
<keyword evidence="5" id="KW-1185">Reference proteome</keyword>
<evidence type="ECO:0000313" key="4">
    <source>
        <dbReference type="EMBL" id="NOL41249.1"/>
    </source>
</evidence>
<reference evidence="4 5" key="1">
    <citation type="submission" date="2020-05" db="EMBL/GenBank/DDBJ databases">
        <title>Genome sequence of Kribbella sandramycini ATCC 39419.</title>
        <authorList>
            <person name="Maclea K.S."/>
            <person name="Fair J.L."/>
        </authorList>
    </citation>
    <scope>NUCLEOTIDE SEQUENCE [LARGE SCALE GENOMIC DNA]</scope>
    <source>
        <strain evidence="4 5">ATCC 39419</strain>
    </source>
</reference>
<dbReference type="EMBL" id="JABJRC010000002">
    <property type="protein sequence ID" value="NOL41249.1"/>
    <property type="molecule type" value="Genomic_DNA"/>
</dbReference>
<evidence type="ECO:0000256" key="2">
    <source>
        <dbReference type="SAM" id="SignalP"/>
    </source>
</evidence>
<dbReference type="InterPro" id="IPR011043">
    <property type="entry name" value="Gal_Oxase/kelch_b-propeller"/>
</dbReference>
<dbReference type="EMBL" id="JACHKF010000001">
    <property type="protein sequence ID" value="MBB6568905.1"/>
    <property type="molecule type" value="Genomic_DNA"/>
</dbReference>
<evidence type="ECO:0000313" key="5">
    <source>
        <dbReference type="Proteomes" id="UP000534306"/>
    </source>
</evidence>
<feature type="region of interest" description="Disordered" evidence="1">
    <location>
        <begin position="343"/>
        <end position="363"/>
    </location>
</feature>
<gene>
    <name evidence="3" type="ORF">HNR71_004542</name>
    <name evidence="4" type="ORF">HPO96_13435</name>
</gene>
<evidence type="ECO:0000313" key="6">
    <source>
        <dbReference type="Proteomes" id="UP000553957"/>
    </source>
</evidence>
<organism evidence="4 5">
    <name type="scientific">Kribbella sandramycini</name>
    <dbReference type="NCBI Taxonomy" id="60450"/>
    <lineage>
        <taxon>Bacteria</taxon>
        <taxon>Bacillati</taxon>
        <taxon>Actinomycetota</taxon>
        <taxon>Actinomycetes</taxon>
        <taxon>Propionibacteriales</taxon>
        <taxon>Kribbellaceae</taxon>
        <taxon>Kribbella</taxon>
    </lineage>
</organism>
<evidence type="ECO:0000313" key="3">
    <source>
        <dbReference type="EMBL" id="MBB6568905.1"/>
    </source>
</evidence>
<feature type="signal peptide" evidence="2">
    <location>
        <begin position="1"/>
        <end position="21"/>
    </location>
</feature>
<dbReference type="Proteomes" id="UP000553957">
    <property type="component" value="Unassembled WGS sequence"/>
</dbReference>
<keyword evidence="2" id="KW-0732">Signal</keyword>
<accession>A0A7Y4KYY4</accession>
<dbReference type="RefSeq" id="WP_171673682.1">
    <property type="nucleotide sequence ID" value="NZ_BAAAGT010000013.1"/>
</dbReference>
<dbReference type="Proteomes" id="UP000534306">
    <property type="component" value="Unassembled WGS sequence"/>
</dbReference>
<dbReference type="SUPFAM" id="SSF50965">
    <property type="entry name" value="Galactose oxidase, central domain"/>
    <property type="match status" value="1"/>
</dbReference>
<reference evidence="3 6" key="2">
    <citation type="submission" date="2020-08" db="EMBL/GenBank/DDBJ databases">
        <title>Sequencing the genomes of 1000 actinobacteria strains.</title>
        <authorList>
            <person name="Klenk H.-P."/>
        </authorList>
    </citation>
    <scope>NUCLEOTIDE SEQUENCE [LARGE SCALE GENOMIC DNA]</scope>
    <source>
        <strain evidence="3 6">DSM 15626</strain>
    </source>
</reference>